<dbReference type="EMBL" id="LXQA010131215">
    <property type="protein sequence ID" value="MCI22570.1"/>
    <property type="molecule type" value="Genomic_DNA"/>
</dbReference>
<dbReference type="InterPro" id="IPR044517">
    <property type="entry name" value="PHOX1-4"/>
</dbReference>
<protein>
    <submittedName>
        <fullName evidence="2">Putative heat shock protein 70 (HSP70)-interacting protein</fullName>
    </submittedName>
</protein>
<dbReference type="Gene3D" id="1.25.40.10">
    <property type="entry name" value="Tetratricopeptide repeat domain"/>
    <property type="match status" value="1"/>
</dbReference>
<evidence type="ECO:0000313" key="2">
    <source>
        <dbReference type="EMBL" id="MCI22570.1"/>
    </source>
</evidence>
<evidence type="ECO:0000256" key="1">
    <source>
        <dbReference type="SAM" id="MobiDB-lite"/>
    </source>
</evidence>
<comment type="caution">
    <text evidence="2">The sequence shown here is derived from an EMBL/GenBank/DDBJ whole genome shotgun (WGS) entry which is preliminary data.</text>
</comment>
<accession>A0A392QFQ9</accession>
<name>A0A392QFQ9_9FABA</name>
<feature type="non-terminal residue" evidence="2">
    <location>
        <position position="163"/>
    </location>
</feature>
<feature type="compositionally biased region" description="Polar residues" evidence="1">
    <location>
        <begin position="92"/>
        <end position="105"/>
    </location>
</feature>
<feature type="region of interest" description="Disordered" evidence="1">
    <location>
        <begin position="126"/>
        <end position="145"/>
    </location>
</feature>
<feature type="region of interest" description="Disordered" evidence="1">
    <location>
        <begin position="78"/>
        <end position="116"/>
    </location>
</feature>
<keyword evidence="3" id="KW-1185">Reference proteome</keyword>
<dbReference type="AlphaFoldDB" id="A0A392QFQ9"/>
<keyword evidence="2" id="KW-0346">Stress response</keyword>
<proteinExistence type="predicted"/>
<sequence>MKPIDYESVISECTLALQVQPQFVRALLRRARAFEAVEVEGCFWTSSGSSAGSTAALGASAVRGAPIAGLGPCLPARPASKKGVNSAVGSVVSPNSKTDKSQNVLLPNENGPEIKTQSPKVVLKPFNNGSAVKPNSKNENQKDVHRQISEVAIRCRPLKLVYD</sequence>
<evidence type="ECO:0000313" key="3">
    <source>
        <dbReference type="Proteomes" id="UP000265520"/>
    </source>
</evidence>
<dbReference type="Proteomes" id="UP000265520">
    <property type="component" value="Unassembled WGS sequence"/>
</dbReference>
<organism evidence="2 3">
    <name type="scientific">Trifolium medium</name>
    <dbReference type="NCBI Taxonomy" id="97028"/>
    <lineage>
        <taxon>Eukaryota</taxon>
        <taxon>Viridiplantae</taxon>
        <taxon>Streptophyta</taxon>
        <taxon>Embryophyta</taxon>
        <taxon>Tracheophyta</taxon>
        <taxon>Spermatophyta</taxon>
        <taxon>Magnoliopsida</taxon>
        <taxon>eudicotyledons</taxon>
        <taxon>Gunneridae</taxon>
        <taxon>Pentapetalae</taxon>
        <taxon>rosids</taxon>
        <taxon>fabids</taxon>
        <taxon>Fabales</taxon>
        <taxon>Fabaceae</taxon>
        <taxon>Papilionoideae</taxon>
        <taxon>50 kb inversion clade</taxon>
        <taxon>NPAAA clade</taxon>
        <taxon>Hologalegina</taxon>
        <taxon>IRL clade</taxon>
        <taxon>Trifolieae</taxon>
        <taxon>Trifolium</taxon>
    </lineage>
</organism>
<dbReference type="InterPro" id="IPR011990">
    <property type="entry name" value="TPR-like_helical_dom_sf"/>
</dbReference>
<dbReference type="PANTHER" id="PTHR46183:SF8">
    <property type="entry name" value="PROTEIN CLMP1"/>
    <property type="match status" value="1"/>
</dbReference>
<reference evidence="2 3" key="1">
    <citation type="journal article" date="2018" name="Front. Plant Sci.">
        <title>Red Clover (Trifolium pratense) and Zigzag Clover (T. medium) - A Picture of Genomic Similarities and Differences.</title>
        <authorList>
            <person name="Dluhosova J."/>
            <person name="Istvanek J."/>
            <person name="Nedelnik J."/>
            <person name="Repkova J."/>
        </authorList>
    </citation>
    <scope>NUCLEOTIDE SEQUENCE [LARGE SCALE GENOMIC DNA]</scope>
    <source>
        <strain evidence="3">cv. 10/8</strain>
        <tissue evidence="2">Leaf</tissue>
    </source>
</reference>
<feature type="compositionally biased region" description="Polar residues" evidence="1">
    <location>
        <begin position="127"/>
        <end position="138"/>
    </location>
</feature>
<dbReference type="PANTHER" id="PTHR46183">
    <property type="entry name" value="PROTEIN CLMP1"/>
    <property type="match status" value="1"/>
</dbReference>